<dbReference type="AlphaFoldDB" id="A0AA41XT83"/>
<feature type="compositionally biased region" description="Polar residues" evidence="1">
    <location>
        <begin position="22"/>
        <end position="36"/>
    </location>
</feature>
<gene>
    <name evidence="4" type="ORF">BST11_08560</name>
    <name evidence="3" type="ORF">H7K38_20215</name>
</gene>
<reference evidence="4 5" key="1">
    <citation type="submission" date="2017-02" db="EMBL/GenBank/DDBJ databases">
        <title>The new phylogeny of genus Mycobacterium.</title>
        <authorList>
            <person name="Tortoli E."/>
            <person name="Trovato A."/>
            <person name="Cirillo D.M."/>
        </authorList>
    </citation>
    <scope>NUCLEOTIDE SEQUENCE [LARGE SCALE GENOMIC DNA]</scope>
    <source>
        <strain evidence="4 5">DSM 45230</strain>
    </source>
</reference>
<feature type="compositionally biased region" description="Basic and acidic residues" evidence="1">
    <location>
        <begin position="1"/>
        <end position="14"/>
    </location>
</feature>
<organism evidence="3 6">
    <name type="scientific">Mycobacterium alsense</name>
    <dbReference type="NCBI Taxonomy" id="324058"/>
    <lineage>
        <taxon>Bacteria</taxon>
        <taxon>Bacillati</taxon>
        <taxon>Actinomycetota</taxon>
        <taxon>Actinomycetes</taxon>
        <taxon>Mycobacteriales</taxon>
        <taxon>Mycobacteriaceae</taxon>
        <taxon>Mycobacterium</taxon>
    </lineage>
</organism>
<feature type="region of interest" description="Disordered" evidence="1">
    <location>
        <begin position="1"/>
        <end position="51"/>
    </location>
</feature>
<dbReference type="InterPro" id="IPR021417">
    <property type="entry name" value="DUF3060"/>
</dbReference>
<reference evidence="3" key="2">
    <citation type="submission" date="2020-07" db="EMBL/GenBank/DDBJ databases">
        <authorList>
            <person name="Pettersson B.M.F."/>
            <person name="Behra P.R.K."/>
            <person name="Ramesh M."/>
            <person name="Das S."/>
            <person name="Dasgupta S."/>
            <person name="Kirsebom L.A."/>
        </authorList>
    </citation>
    <scope>NUCLEOTIDE SEQUENCE</scope>
    <source>
        <strain evidence="3">CCUG 55640</strain>
    </source>
</reference>
<evidence type="ECO:0000313" key="6">
    <source>
        <dbReference type="Proteomes" id="UP001141650"/>
    </source>
</evidence>
<evidence type="ECO:0000313" key="3">
    <source>
        <dbReference type="EMBL" id="MCV7380959.1"/>
    </source>
</evidence>
<dbReference type="Proteomes" id="UP000192319">
    <property type="component" value="Unassembled WGS sequence"/>
</dbReference>
<keyword evidence="2" id="KW-1133">Transmembrane helix</keyword>
<accession>A0AA41XT83</accession>
<name>A0AA41XT83_9MYCO</name>
<dbReference type="RefSeq" id="WP_083137495.1">
    <property type="nucleotide sequence ID" value="NZ_JACKVH010000017.1"/>
</dbReference>
<evidence type="ECO:0000313" key="5">
    <source>
        <dbReference type="Proteomes" id="UP000192319"/>
    </source>
</evidence>
<dbReference type="Proteomes" id="UP001141650">
    <property type="component" value="Unassembled WGS sequence"/>
</dbReference>
<proteinExistence type="predicted"/>
<keyword evidence="5" id="KW-1185">Reference proteome</keyword>
<protein>
    <submittedName>
        <fullName evidence="3">DUF3060 domain-containing protein</fullName>
    </submittedName>
</protein>
<keyword evidence="2" id="KW-0472">Membrane</keyword>
<evidence type="ECO:0000256" key="2">
    <source>
        <dbReference type="SAM" id="Phobius"/>
    </source>
</evidence>
<evidence type="ECO:0000256" key="1">
    <source>
        <dbReference type="SAM" id="MobiDB-lite"/>
    </source>
</evidence>
<dbReference type="EMBL" id="JACKVH010000017">
    <property type="protein sequence ID" value="MCV7380959.1"/>
    <property type="molecule type" value="Genomic_DNA"/>
</dbReference>
<dbReference type="EMBL" id="MVHD01000010">
    <property type="protein sequence ID" value="OQZ91368.1"/>
    <property type="molecule type" value="Genomic_DNA"/>
</dbReference>
<feature type="transmembrane region" description="Helical" evidence="2">
    <location>
        <begin position="63"/>
        <end position="85"/>
    </location>
</feature>
<keyword evidence="2" id="KW-0812">Transmembrane</keyword>
<dbReference type="Pfam" id="PF11259">
    <property type="entry name" value="DUF3060"/>
    <property type="match status" value="2"/>
</dbReference>
<feature type="region of interest" description="Disordered" evidence="1">
    <location>
        <begin position="95"/>
        <end position="114"/>
    </location>
</feature>
<reference evidence="3" key="3">
    <citation type="journal article" date="2022" name="BMC Genomics">
        <title>Comparative genome analysis of mycobacteria focusing on tRNA and non-coding RNA.</title>
        <authorList>
            <person name="Behra P.R.K."/>
            <person name="Pettersson B.M.F."/>
            <person name="Ramesh M."/>
            <person name="Das S."/>
            <person name="Dasgupta S."/>
            <person name="Kirsebom L.A."/>
        </authorList>
    </citation>
    <scope>NUCLEOTIDE SEQUENCE</scope>
    <source>
        <strain evidence="3">CCUG 55640</strain>
    </source>
</reference>
<comment type="caution">
    <text evidence="3">The sequence shown here is derived from an EMBL/GenBank/DDBJ whole genome shotgun (WGS) entry which is preliminary data.</text>
</comment>
<evidence type="ECO:0000313" key="4">
    <source>
        <dbReference type="EMBL" id="OQZ91368.1"/>
    </source>
</evidence>
<sequence>MKDDDPEKRIRELEQQLADVSRNPQSQPTYTESPTYTEGPAGRSGSPYGFGFPPPRRRKSYTWLLLVVALAFLGPIIISLITHFVRPTPHRFVGPRTTTTSAGPTAVPQGGELRVGGNMGSRTIACNDGNLTLYGYGTTYTVTGHCAGLTVGGYNNIVTVDSADALESTGYGNTVTDKACDNATLKLSSYGITFNITGHCASLAITSYDNKVTVDSVDAITVSGYNNDVAYHSGTPKVTDSGYSNNIRQG</sequence>